<dbReference type="NCBIfam" id="TIGR00254">
    <property type="entry name" value="GGDEF"/>
    <property type="match status" value="1"/>
</dbReference>
<keyword evidence="3" id="KW-0472">Membrane</keyword>
<dbReference type="GO" id="GO:0043709">
    <property type="term" value="P:cell adhesion involved in single-species biofilm formation"/>
    <property type="evidence" value="ECO:0007669"/>
    <property type="project" value="TreeGrafter"/>
</dbReference>
<dbReference type="PANTHER" id="PTHR45138:SF9">
    <property type="entry name" value="DIGUANYLATE CYCLASE DGCM-RELATED"/>
    <property type="match status" value="1"/>
</dbReference>
<feature type="transmembrane region" description="Helical" evidence="3">
    <location>
        <begin position="66"/>
        <end position="87"/>
    </location>
</feature>
<protein>
    <recommendedName>
        <fullName evidence="1">diguanylate cyclase</fullName>
        <ecNumber evidence="1">2.7.7.65</ecNumber>
    </recommendedName>
</protein>
<sequence>MSGIVCSLTFIGMVFLADSLRSVHGILSVLEGGALYRQWQALASLIGLFLLGYAAFALLHWPRQSTVADVVVSMIFLAGGVFVWSVARLSFRTTRDVVRIAALERELTLDPLTGVFNRRFLDVKLEEEVFRARASGRSLSILIIDLDSFKRVNDTHGHMTGDLVLKHVGQVIAGVNGADRTVIRYGGEEFLVVAPGADEKAIEALANRIRQEIENRPLCLEDGGRITVTASFGGSTLNPDETVRDLLERADRALYDAKRNGRNQVCLSAA</sequence>
<dbReference type="GO" id="GO:1902201">
    <property type="term" value="P:negative regulation of bacterial-type flagellum-dependent cell motility"/>
    <property type="evidence" value="ECO:0007669"/>
    <property type="project" value="TreeGrafter"/>
</dbReference>
<dbReference type="CDD" id="cd01949">
    <property type="entry name" value="GGDEF"/>
    <property type="match status" value="1"/>
</dbReference>
<dbReference type="GO" id="GO:0005886">
    <property type="term" value="C:plasma membrane"/>
    <property type="evidence" value="ECO:0007669"/>
    <property type="project" value="TreeGrafter"/>
</dbReference>
<dbReference type="PANTHER" id="PTHR45138">
    <property type="entry name" value="REGULATORY COMPONENTS OF SENSORY TRANSDUCTION SYSTEM"/>
    <property type="match status" value="1"/>
</dbReference>
<evidence type="ECO:0000256" key="1">
    <source>
        <dbReference type="ARBA" id="ARBA00012528"/>
    </source>
</evidence>
<keyword evidence="6" id="KW-1185">Reference proteome</keyword>
<dbReference type="FunFam" id="3.30.70.270:FF:000001">
    <property type="entry name" value="Diguanylate cyclase domain protein"/>
    <property type="match status" value="1"/>
</dbReference>
<dbReference type="STRING" id="440168.SAMN04487974_11737"/>
<keyword evidence="3" id="KW-0812">Transmembrane</keyword>
<evidence type="ECO:0000256" key="2">
    <source>
        <dbReference type="ARBA" id="ARBA00034247"/>
    </source>
</evidence>
<feature type="transmembrane region" description="Helical" evidence="3">
    <location>
        <begin position="41"/>
        <end position="59"/>
    </location>
</feature>
<evidence type="ECO:0000259" key="4">
    <source>
        <dbReference type="PROSITE" id="PS50887"/>
    </source>
</evidence>
<dbReference type="InterPro" id="IPR050469">
    <property type="entry name" value="Diguanylate_Cyclase"/>
</dbReference>
<dbReference type="EC" id="2.7.7.65" evidence="1"/>
<evidence type="ECO:0000313" key="6">
    <source>
        <dbReference type="Proteomes" id="UP000199495"/>
    </source>
</evidence>
<keyword evidence="3" id="KW-1133">Transmembrane helix</keyword>
<dbReference type="SMART" id="SM00267">
    <property type="entry name" value="GGDEF"/>
    <property type="match status" value="1"/>
</dbReference>
<dbReference type="EMBL" id="FNCS01000017">
    <property type="protein sequence ID" value="SDH03147.1"/>
    <property type="molecule type" value="Genomic_DNA"/>
</dbReference>
<reference evidence="5 6" key="1">
    <citation type="submission" date="2016-10" db="EMBL/GenBank/DDBJ databases">
        <authorList>
            <person name="de Groot N.N."/>
        </authorList>
    </citation>
    <scope>NUCLEOTIDE SEQUENCE [LARGE SCALE GENOMIC DNA]</scope>
    <source>
        <strain evidence="5 6">CGMCC 1.10267</strain>
    </source>
</reference>
<dbReference type="SUPFAM" id="SSF55073">
    <property type="entry name" value="Nucleotide cyclase"/>
    <property type="match status" value="1"/>
</dbReference>
<dbReference type="OrthoDB" id="9812260at2"/>
<dbReference type="InterPro" id="IPR029787">
    <property type="entry name" value="Nucleotide_cyclase"/>
</dbReference>
<name>A0A1G7Z3E5_9HYPH</name>
<comment type="catalytic activity">
    <reaction evidence="2">
        <text>2 GTP = 3',3'-c-di-GMP + 2 diphosphate</text>
        <dbReference type="Rhea" id="RHEA:24898"/>
        <dbReference type="ChEBI" id="CHEBI:33019"/>
        <dbReference type="ChEBI" id="CHEBI:37565"/>
        <dbReference type="ChEBI" id="CHEBI:58805"/>
        <dbReference type="EC" id="2.7.7.65"/>
    </reaction>
</comment>
<gene>
    <name evidence="5" type="ORF">SAMN04487974_11737</name>
</gene>
<dbReference type="InterPro" id="IPR000160">
    <property type="entry name" value="GGDEF_dom"/>
</dbReference>
<evidence type="ECO:0000256" key="3">
    <source>
        <dbReference type="SAM" id="Phobius"/>
    </source>
</evidence>
<accession>A0A1G7Z3E5</accession>
<dbReference type="PROSITE" id="PS50887">
    <property type="entry name" value="GGDEF"/>
    <property type="match status" value="1"/>
</dbReference>
<evidence type="ECO:0000313" key="5">
    <source>
        <dbReference type="EMBL" id="SDH03147.1"/>
    </source>
</evidence>
<proteinExistence type="predicted"/>
<dbReference type="Pfam" id="PF00990">
    <property type="entry name" value="GGDEF"/>
    <property type="match status" value="1"/>
</dbReference>
<dbReference type="Gene3D" id="3.30.70.270">
    <property type="match status" value="1"/>
</dbReference>
<organism evidence="5 6">
    <name type="scientific">Pelagibacterium luteolum</name>
    <dbReference type="NCBI Taxonomy" id="440168"/>
    <lineage>
        <taxon>Bacteria</taxon>
        <taxon>Pseudomonadati</taxon>
        <taxon>Pseudomonadota</taxon>
        <taxon>Alphaproteobacteria</taxon>
        <taxon>Hyphomicrobiales</taxon>
        <taxon>Devosiaceae</taxon>
        <taxon>Pelagibacterium</taxon>
    </lineage>
</organism>
<dbReference type="Proteomes" id="UP000199495">
    <property type="component" value="Unassembled WGS sequence"/>
</dbReference>
<feature type="domain" description="GGDEF" evidence="4">
    <location>
        <begin position="137"/>
        <end position="270"/>
    </location>
</feature>
<dbReference type="InterPro" id="IPR043128">
    <property type="entry name" value="Rev_trsase/Diguanyl_cyclase"/>
</dbReference>
<dbReference type="GO" id="GO:0052621">
    <property type="term" value="F:diguanylate cyclase activity"/>
    <property type="evidence" value="ECO:0007669"/>
    <property type="project" value="UniProtKB-EC"/>
</dbReference>
<dbReference type="AlphaFoldDB" id="A0A1G7Z3E5"/>